<sequence>MYLLGFVEDSNDMDNQWTRSSKNKVNSSTSESWANYGEHLAELCTKTPRKFYRSTKAMRLRKEQFNPVTIINNKSKKPLTSS</sequence>
<accession>A0A0B7BB86</accession>
<name>A0A0B7BB86_9EUPU</name>
<protein>
    <submittedName>
        <fullName evidence="1">Uncharacterized protein</fullName>
    </submittedName>
</protein>
<organism evidence="1">
    <name type="scientific">Arion vulgaris</name>
    <dbReference type="NCBI Taxonomy" id="1028688"/>
    <lineage>
        <taxon>Eukaryota</taxon>
        <taxon>Metazoa</taxon>
        <taxon>Spiralia</taxon>
        <taxon>Lophotrochozoa</taxon>
        <taxon>Mollusca</taxon>
        <taxon>Gastropoda</taxon>
        <taxon>Heterobranchia</taxon>
        <taxon>Euthyneura</taxon>
        <taxon>Panpulmonata</taxon>
        <taxon>Eupulmonata</taxon>
        <taxon>Stylommatophora</taxon>
        <taxon>Helicina</taxon>
        <taxon>Arionoidea</taxon>
        <taxon>Arionidae</taxon>
        <taxon>Arion</taxon>
    </lineage>
</organism>
<reference evidence="1" key="1">
    <citation type="submission" date="2014-12" db="EMBL/GenBank/DDBJ databases">
        <title>Insight into the proteome of Arion vulgaris.</title>
        <authorList>
            <person name="Aradska J."/>
            <person name="Bulat T."/>
            <person name="Smidak R."/>
            <person name="Sarate P."/>
            <person name="Gangsoo J."/>
            <person name="Sialana F."/>
            <person name="Bilban M."/>
            <person name="Lubec G."/>
        </authorList>
    </citation>
    <scope>NUCLEOTIDE SEQUENCE</scope>
    <source>
        <tissue evidence="1">Skin</tissue>
    </source>
</reference>
<evidence type="ECO:0000313" key="1">
    <source>
        <dbReference type="EMBL" id="CEK90303.1"/>
    </source>
</evidence>
<gene>
    <name evidence="1" type="primary">ORF176026</name>
</gene>
<dbReference type="AlphaFoldDB" id="A0A0B7BB86"/>
<proteinExistence type="predicted"/>
<dbReference type="EMBL" id="HACG01043438">
    <property type="protein sequence ID" value="CEK90303.1"/>
    <property type="molecule type" value="Transcribed_RNA"/>
</dbReference>